<comment type="caution">
    <text evidence="2">The sequence shown here is derived from an EMBL/GenBank/DDBJ whole genome shotgun (WGS) entry which is preliminary data.</text>
</comment>
<accession>A0AAJ0HCA6</accession>
<keyword evidence="1" id="KW-0040">ANK repeat</keyword>
<dbReference type="Proteomes" id="UP001275084">
    <property type="component" value="Unassembled WGS sequence"/>
</dbReference>
<dbReference type="PANTHER" id="PTHR24118">
    <property type="entry name" value="POTE ANKYRIN DOMAIN"/>
    <property type="match status" value="1"/>
</dbReference>
<reference evidence="2" key="1">
    <citation type="journal article" date="2023" name="Mol. Phylogenet. Evol.">
        <title>Genome-scale phylogeny and comparative genomics of the fungal order Sordariales.</title>
        <authorList>
            <person name="Hensen N."/>
            <person name="Bonometti L."/>
            <person name="Westerberg I."/>
            <person name="Brannstrom I.O."/>
            <person name="Guillou S."/>
            <person name="Cros-Aarteil S."/>
            <person name="Calhoun S."/>
            <person name="Haridas S."/>
            <person name="Kuo A."/>
            <person name="Mondo S."/>
            <person name="Pangilinan J."/>
            <person name="Riley R."/>
            <person name="LaButti K."/>
            <person name="Andreopoulos B."/>
            <person name="Lipzen A."/>
            <person name="Chen C."/>
            <person name="Yan M."/>
            <person name="Daum C."/>
            <person name="Ng V."/>
            <person name="Clum A."/>
            <person name="Steindorff A."/>
            <person name="Ohm R.A."/>
            <person name="Martin F."/>
            <person name="Silar P."/>
            <person name="Natvig D.O."/>
            <person name="Lalanne C."/>
            <person name="Gautier V."/>
            <person name="Ament-Velasquez S.L."/>
            <person name="Kruys A."/>
            <person name="Hutchinson M.I."/>
            <person name="Powell A.J."/>
            <person name="Barry K."/>
            <person name="Miller A.N."/>
            <person name="Grigoriev I.V."/>
            <person name="Debuchy R."/>
            <person name="Gladieux P."/>
            <person name="Hiltunen Thoren M."/>
            <person name="Johannesson H."/>
        </authorList>
    </citation>
    <scope>NUCLEOTIDE SEQUENCE</scope>
    <source>
        <strain evidence="2">CBS 955.72</strain>
    </source>
</reference>
<dbReference type="Pfam" id="PF12796">
    <property type="entry name" value="Ank_2"/>
    <property type="match status" value="2"/>
</dbReference>
<protein>
    <submittedName>
        <fullName evidence="2">Ankyrin repeat-containing domain protein</fullName>
    </submittedName>
</protein>
<dbReference type="EMBL" id="JAUIQD010000006">
    <property type="protein sequence ID" value="KAK3346971.1"/>
    <property type="molecule type" value="Genomic_DNA"/>
</dbReference>
<feature type="repeat" description="ANK" evidence="1">
    <location>
        <begin position="502"/>
        <end position="536"/>
    </location>
</feature>
<dbReference type="SUPFAM" id="SSF48403">
    <property type="entry name" value="Ankyrin repeat"/>
    <property type="match status" value="2"/>
</dbReference>
<organism evidence="2 3">
    <name type="scientific">Lasiosphaeria hispida</name>
    <dbReference type="NCBI Taxonomy" id="260671"/>
    <lineage>
        <taxon>Eukaryota</taxon>
        <taxon>Fungi</taxon>
        <taxon>Dikarya</taxon>
        <taxon>Ascomycota</taxon>
        <taxon>Pezizomycotina</taxon>
        <taxon>Sordariomycetes</taxon>
        <taxon>Sordariomycetidae</taxon>
        <taxon>Sordariales</taxon>
        <taxon>Lasiosphaeriaceae</taxon>
        <taxon>Lasiosphaeria</taxon>
    </lineage>
</organism>
<dbReference type="AlphaFoldDB" id="A0AAJ0HCA6"/>
<dbReference type="Gene3D" id="1.25.40.20">
    <property type="entry name" value="Ankyrin repeat-containing domain"/>
    <property type="match status" value="3"/>
</dbReference>
<evidence type="ECO:0000313" key="3">
    <source>
        <dbReference type="Proteomes" id="UP001275084"/>
    </source>
</evidence>
<dbReference type="InterPro" id="IPR036770">
    <property type="entry name" value="Ankyrin_rpt-contain_sf"/>
</dbReference>
<reference evidence="2" key="2">
    <citation type="submission" date="2023-06" db="EMBL/GenBank/DDBJ databases">
        <authorList>
            <consortium name="Lawrence Berkeley National Laboratory"/>
            <person name="Haridas S."/>
            <person name="Hensen N."/>
            <person name="Bonometti L."/>
            <person name="Westerberg I."/>
            <person name="Brannstrom I.O."/>
            <person name="Guillou S."/>
            <person name="Cros-Aarteil S."/>
            <person name="Calhoun S."/>
            <person name="Kuo A."/>
            <person name="Mondo S."/>
            <person name="Pangilinan J."/>
            <person name="Riley R."/>
            <person name="Labutti K."/>
            <person name="Andreopoulos B."/>
            <person name="Lipzen A."/>
            <person name="Chen C."/>
            <person name="Yanf M."/>
            <person name="Daum C."/>
            <person name="Ng V."/>
            <person name="Clum A."/>
            <person name="Steindorff A."/>
            <person name="Ohm R."/>
            <person name="Martin F."/>
            <person name="Silar P."/>
            <person name="Natvig D."/>
            <person name="Lalanne C."/>
            <person name="Gautier V."/>
            <person name="Ament-Velasquez S.L."/>
            <person name="Kruys A."/>
            <person name="Hutchinson M.I."/>
            <person name="Powell A.J."/>
            <person name="Barry K."/>
            <person name="Miller A.N."/>
            <person name="Grigoriev I.V."/>
            <person name="Debuchy R."/>
            <person name="Gladieux P."/>
            <person name="Thoren M.H."/>
            <person name="Johannesson H."/>
        </authorList>
    </citation>
    <scope>NUCLEOTIDE SEQUENCE</scope>
    <source>
        <strain evidence="2">CBS 955.72</strain>
    </source>
</reference>
<dbReference type="PROSITE" id="PS50297">
    <property type="entry name" value="ANK_REP_REGION"/>
    <property type="match status" value="5"/>
</dbReference>
<dbReference type="PROSITE" id="PS50088">
    <property type="entry name" value="ANK_REPEAT"/>
    <property type="match status" value="5"/>
</dbReference>
<dbReference type="InterPro" id="IPR002110">
    <property type="entry name" value="Ankyrin_rpt"/>
</dbReference>
<gene>
    <name evidence="2" type="ORF">B0T25DRAFT_553306</name>
</gene>
<feature type="repeat" description="ANK" evidence="1">
    <location>
        <begin position="39"/>
        <end position="71"/>
    </location>
</feature>
<proteinExistence type="predicted"/>
<evidence type="ECO:0000313" key="2">
    <source>
        <dbReference type="EMBL" id="KAK3346971.1"/>
    </source>
</evidence>
<keyword evidence="3" id="KW-1185">Reference proteome</keyword>
<feature type="repeat" description="ANK" evidence="1">
    <location>
        <begin position="319"/>
        <end position="351"/>
    </location>
</feature>
<feature type="repeat" description="ANK" evidence="1">
    <location>
        <begin position="168"/>
        <end position="200"/>
    </location>
</feature>
<dbReference type="PANTHER" id="PTHR24118:SF100">
    <property type="entry name" value="FYVE-TYPE DOMAIN-CONTAINING PROTEIN"/>
    <property type="match status" value="1"/>
</dbReference>
<evidence type="ECO:0000256" key="1">
    <source>
        <dbReference type="PROSITE-ProRule" id="PRU00023"/>
    </source>
</evidence>
<feature type="repeat" description="ANK" evidence="1">
    <location>
        <begin position="390"/>
        <end position="427"/>
    </location>
</feature>
<name>A0AAJ0HCA6_9PEZI</name>
<sequence>MSEGTETFSGIHVAAQFGLDQYLPKLPVTVLEINSTAPRGVTPLMRAAGNRHGKVVEWLLKEGADVDAYDGDRKSALHYAVMSKCKTSLGLLLQHGSRAMNADYENLTPIHHAVREFEEGLEMILDAGFSVNTTAKRSLVDSVDRNDAAHKPIADISVAKLGYDECPVGLTPLHYAVLLGRHSMVERLLQRGADPSILSLDGESALHIAVACDLQKANDPFNGFQDGWNDRQQRIECFLDDFYDFFDHDEAGEEAYNKVLANIKETRTAILKAILGHPKTNVNAQESVHGSSPLHFKCDPEWTILLLDAGANPSLRDHQGRTPLHLACLDTTHYRAAILLHFGASVFDTDDKGRNVAHYTASGGSLRTLELILEKARGNGDPIVQSRDIRGRTPLHYVAEGSEFNFDSSDALSLLLRNGAGINDMVNDGATPLAILLSKACFIWANEKLLKGLLGGGAIVSYTTADGRGLGHLYAEACHEMKDSVLEQLESFGLELRATDNDGRTILHQCATSGSLSVKTLRYLAGAGVDVGLKDRSGKTALDLAKEEARKKHNSYTCSCYRWRRTEELLSCWMRGGDVSWLEKDNLGACPPKLHTFEPIPLGRNRMEIGIKWD</sequence>
<dbReference type="Pfam" id="PF00023">
    <property type="entry name" value="Ank"/>
    <property type="match status" value="2"/>
</dbReference>
<dbReference type="SMART" id="SM00248">
    <property type="entry name" value="ANK"/>
    <property type="match status" value="10"/>
</dbReference>